<evidence type="ECO:0000256" key="6">
    <source>
        <dbReference type="ARBA" id="ARBA00022837"/>
    </source>
</evidence>
<evidence type="ECO:0000256" key="4">
    <source>
        <dbReference type="ARBA" id="ARBA00022729"/>
    </source>
</evidence>
<keyword evidence="4" id="KW-0732">Signal</keyword>
<dbReference type="GO" id="GO:0052689">
    <property type="term" value="F:carboxylic ester hydrolase activity"/>
    <property type="evidence" value="ECO:0007669"/>
    <property type="project" value="UniProtKB-KW"/>
</dbReference>
<keyword evidence="6" id="KW-0106">Calcium</keyword>
<dbReference type="OrthoDB" id="189734at2"/>
<dbReference type="STRING" id="159449.B4N89_42765"/>
<accession>A0A1T3NKF8</accession>
<feature type="region of interest" description="Disordered" evidence="8">
    <location>
        <begin position="420"/>
        <end position="440"/>
    </location>
</feature>
<dbReference type="GO" id="GO:0046872">
    <property type="term" value="F:metal ion binding"/>
    <property type="evidence" value="ECO:0007669"/>
    <property type="project" value="UniProtKB-KW"/>
</dbReference>
<comment type="caution">
    <text evidence="9">The sequence shown here is derived from an EMBL/GenBank/DDBJ whole genome shotgun (WGS) entry which is preliminary data.</text>
</comment>
<keyword evidence="10" id="KW-1185">Reference proteome</keyword>
<evidence type="ECO:0008006" key="11">
    <source>
        <dbReference type="Google" id="ProtNLM"/>
    </source>
</evidence>
<evidence type="ECO:0000313" key="10">
    <source>
        <dbReference type="Proteomes" id="UP000190037"/>
    </source>
</evidence>
<evidence type="ECO:0000256" key="1">
    <source>
        <dbReference type="ARBA" id="ARBA00006249"/>
    </source>
</evidence>
<dbReference type="AlphaFoldDB" id="A0A1T3NKF8"/>
<dbReference type="PANTHER" id="PTHR33938:SF15">
    <property type="entry name" value="FERULOYL ESTERASE B-RELATED"/>
    <property type="match status" value="1"/>
</dbReference>
<evidence type="ECO:0000256" key="8">
    <source>
        <dbReference type="SAM" id="MobiDB-lite"/>
    </source>
</evidence>
<keyword evidence="7" id="KW-1015">Disulfide bond</keyword>
<dbReference type="InterPro" id="IPR011118">
    <property type="entry name" value="Tannase/feruloyl_esterase"/>
</dbReference>
<dbReference type="InterPro" id="IPR029058">
    <property type="entry name" value="AB_hydrolase_fold"/>
</dbReference>
<protein>
    <recommendedName>
        <fullName evidence="11">Tannase/feruloyl esterase family alpha/beta hydrolase</fullName>
    </recommendedName>
</protein>
<dbReference type="Gene3D" id="3.40.50.1820">
    <property type="entry name" value="alpha/beta hydrolase"/>
    <property type="match status" value="1"/>
</dbReference>
<evidence type="ECO:0000256" key="5">
    <source>
        <dbReference type="ARBA" id="ARBA00022801"/>
    </source>
</evidence>
<organism evidence="9 10">
    <name type="scientific">Embleya scabrispora</name>
    <dbReference type="NCBI Taxonomy" id="159449"/>
    <lineage>
        <taxon>Bacteria</taxon>
        <taxon>Bacillati</taxon>
        <taxon>Actinomycetota</taxon>
        <taxon>Actinomycetes</taxon>
        <taxon>Kitasatosporales</taxon>
        <taxon>Streptomycetaceae</taxon>
        <taxon>Embleya</taxon>
    </lineage>
</organism>
<dbReference type="Proteomes" id="UP000190037">
    <property type="component" value="Unassembled WGS sequence"/>
</dbReference>
<evidence type="ECO:0000256" key="7">
    <source>
        <dbReference type="ARBA" id="ARBA00023157"/>
    </source>
</evidence>
<proteinExistence type="inferred from homology"/>
<evidence type="ECO:0000256" key="2">
    <source>
        <dbReference type="ARBA" id="ARBA00022487"/>
    </source>
</evidence>
<gene>
    <name evidence="9" type="ORF">B4N89_42765</name>
</gene>
<sequence length="440" mass="48047">MADTTEGGVARAVRLDAGRAVRVPGAARQQAVRLGDLTTVGTTTTGHTVVADWENLHASGTPRPERPVPGLQIDGCFPAETRLNPHHGWHHDAQFVLRLPDDWNGKLVVTAAPGVRRQYATDRVIADGALAAGYAYAATDKGNSGADFHTAGRRPGDALVDWSRRLYELAVAARLVVRRHYGTEAHRTYVTGISNGGYLTRAQLERHPDLYDGGVDWEGPLWMAEGPNLFTYLPTVLAHYPRHRDGGDPDAAARLIDAGLPAGSEFLWDIHHRTYWDATQRTYRAVFDPRYPGPGRPPAGVPFAGPGEPGADADYDYPNRPSAVHEAVARVALTGAIGKPLLSLHGTLDAFLPVTLHSDRYTELVAAAGRGRLHRQYRIEGGNHVDGFCDLFPARLRPLLPAYRTVFKALEDWVERGTNPPSNRTVAWNDDVDDGDIGTW</sequence>
<comment type="similarity">
    <text evidence="1">Belongs to the tannase family.</text>
</comment>
<name>A0A1T3NKF8_9ACTN</name>
<dbReference type="PANTHER" id="PTHR33938">
    <property type="entry name" value="FERULOYL ESTERASE B-RELATED"/>
    <property type="match status" value="1"/>
</dbReference>
<keyword evidence="5" id="KW-0378">Hydrolase</keyword>
<dbReference type="EMBL" id="MWQN01000004">
    <property type="protein sequence ID" value="OPC77262.1"/>
    <property type="molecule type" value="Genomic_DNA"/>
</dbReference>
<dbReference type="Pfam" id="PF07519">
    <property type="entry name" value="Tannase"/>
    <property type="match status" value="1"/>
</dbReference>
<dbReference type="RefSeq" id="WP_078982020.1">
    <property type="nucleotide sequence ID" value="NZ_MWQN01000004.1"/>
</dbReference>
<dbReference type="SUPFAM" id="SSF53474">
    <property type="entry name" value="alpha/beta-Hydrolases"/>
    <property type="match status" value="1"/>
</dbReference>
<feature type="compositionally biased region" description="Acidic residues" evidence="8">
    <location>
        <begin position="430"/>
        <end position="440"/>
    </location>
</feature>
<keyword evidence="3" id="KW-0479">Metal-binding</keyword>
<evidence type="ECO:0000256" key="3">
    <source>
        <dbReference type="ARBA" id="ARBA00022723"/>
    </source>
</evidence>
<reference evidence="9 10" key="1">
    <citation type="submission" date="2017-03" db="EMBL/GenBank/DDBJ databases">
        <title>Draft genome sequence of Streptomyces scabrisporus NF3, endophyte isolated from Amphipterygium adstringens.</title>
        <authorList>
            <person name="Vazquez M."/>
            <person name="Ceapa C.D."/>
            <person name="Rodriguez Luna D."/>
            <person name="Sanchez Esquivel S."/>
        </authorList>
    </citation>
    <scope>NUCLEOTIDE SEQUENCE [LARGE SCALE GENOMIC DNA]</scope>
    <source>
        <strain evidence="9 10">NF3</strain>
    </source>
</reference>
<evidence type="ECO:0000313" key="9">
    <source>
        <dbReference type="EMBL" id="OPC77262.1"/>
    </source>
</evidence>
<keyword evidence="2" id="KW-0719">Serine esterase</keyword>